<dbReference type="GO" id="GO:0022627">
    <property type="term" value="C:cytosolic small ribosomal subunit"/>
    <property type="evidence" value="ECO:0007669"/>
    <property type="project" value="TreeGrafter"/>
</dbReference>
<evidence type="ECO:0000256" key="2">
    <source>
        <dbReference type="ARBA" id="ARBA00023274"/>
    </source>
</evidence>
<accession>A0A918Z2Y6</accession>
<dbReference type="PANTHER" id="PTHR23321">
    <property type="entry name" value="RIBOSOMAL PROTEIN S15, BACTERIAL AND ORGANELLAR"/>
    <property type="match status" value="1"/>
</dbReference>
<sequence>MAIRFCGFRVYETVSMAIDTAKIIEEHKRAPNDTGSPEVQVALLTARIEQLTEHFKTHKQDHHSRRGLLQMVNRRRSLLDYLKRKDNERYKALIEKLGLRR</sequence>
<evidence type="ECO:0000256" key="1">
    <source>
        <dbReference type="ARBA" id="ARBA00022980"/>
    </source>
</evidence>
<dbReference type="AlphaFoldDB" id="A0A918Z2Y6"/>
<comment type="function">
    <text evidence="4 6">One of the primary rRNA binding proteins, it binds directly to 16S rRNA where it helps nucleate assembly of the platform of the 30S subunit by binding and bridging several RNA helices of the 16S rRNA.</text>
</comment>
<dbReference type="CDD" id="cd00353">
    <property type="entry name" value="Ribosomal_S15p_S13e"/>
    <property type="match status" value="1"/>
</dbReference>
<dbReference type="Gene3D" id="1.10.287.10">
    <property type="entry name" value="S15/NS1, RNA-binding"/>
    <property type="match status" value="1"/>
</dbReference>
<evidence type="ECO:0000313" key="7">
    <source>
        <dbReference type="EMBL" id="GHE35111.1"/>
    </source>
</evidence>
<keyword evidence="8" id="KW-1185">Reference proteome</keyword>
<evidence type="ECO:0000256" key="6">
    <source>
        <dbReference type="RuleBase" id="RU004524"/>
    </source>
</evidence>
<dbReference type="Proteomes" id="UP000636453">
    <property type="component" value="Unassembled WGS sequence"/>
</dbReference>
<keyword evidence="1 4" id="KW-0689">Ribosomal protein</keyword>
<comment type="similarity">
    <text evidence="4 5">Belongs to the universal ribosomal protein uS15 family.</text>
</comment>
<dbReference type="HAMAP" id="MF_01343_B">
    <property type="entry name" value="Ribosomal_uS15_B"/>
    <property type="match status" value="1"/>
</dbReference>
<keyword evidence="4 6" id="KW-0694">RNA-binding</keyword>
<reference evidence="7" key="2">
    <citation type="submission" date="2020-09" db="EMBL/GenBank/DDBJ databases">
        <authorList>
            <person name="Sun Q."/>
            <person name="Kim S."/>
        </authorList>
    </citation>
    <scope>NUCLEOTIDE SEQUENCE</scope>
    <source>
        <strain evidence="7">KCTC 32020</strain>
    </source>
</reference>
<protein>
    <recommendedName>
        <fullName evidence="4">Small ribosomal subunit protein uS15</fullName>
    </recommendedName>
</protein>
<dbReference type="FunFam" id="1.10.287.10:FF:000002">
    <property type="entry name" value="30S ribosomal protein S15"/>
    <property type="match status" value="1"/>
</dbReference>
<dbReference type="GO" id="GO:0019843">
    <property type="term" value="F:rRNA binding"/>
    <property type="evidence" value="ECO:0007669"/>
    <property type="project" value="UniProtKB-UniRule"/>
</dbReference>
<comment type="function">
    <text evidence="4">Forms an intersubunit bridge (bridge B4) with the 23S rRNA of the 50S subunit in the ribosome.</text>
</comment>
<organism evidence="7 8">
    <name type="scientific">Vulcaniibacterium thermophilum</name>
    <dbReference type="NCBI Taxonomy" id="1169913"/>
    <lineage>
        <taxon>Bacteria</taxon>
        <taxon>Pseudomonadati</taxon>
        <taxon>Pseudomonadota</taxon>
        <taxon>Gammaproteobacteria</taxon>
        <taxon>Lysobacterales</taxon>
        <taxon>Lysobacteraceae</taxon>
        <taxon>Vulcaniibacterium</taxon>
    </lineage>
</organism>
<dbReference type="GO" id="GO:0006412">
    <property type="term" value="P:translation"/>
    <property type="evidence" value="ECO:0007669"/>
    <property type="project" value="UniProtKB-UniRule"/>
</dbReference>
<keyword evidence="4 6" id="KW-0699">rRNA-binding</keyword>
<evidence type="ECO:0000256" key="4">
    <source>
        <dbReference type="HAMAP-Rule" id="MF_01343"/>
    </source>
</evidence>
<comment type="caution">
    <text evidence="7">The sequence shown here is derived from an EMBL/GenBank/DDBJ whole genome shotgun (WGS) entry which is preliminary data.</text>
</comment>
<name>A0A918Z2Y6_9GAMM</name>
<comment type="subunit">
    <text evidence="3 4">Part of the 30S ribosomal subunit. Forms a bridge to the 50S subunit in the 70S ribosome, contacting the 23S rRNA.</text>
</comment>
<dbReference type="Pfam" id="PF00312">
    <property type="entry name" value="Ribosomal_S15"/>
    <property type="match status" value="1"/>
</dbReference>
<dbReference type="Gene3D" id="6.10.250.3130">
    <property type="match status" value="1"/>
</dbReference>
<evidence type="ECO:0000313" key="8">
    <source>
        <dbReference type="Proteomes" id="UP000636453"/>
    </source>
</evidence>
<dbReference type="PROSITE" id="PS00362">
    <property type="entry name" value="RIBOSOMAL_S15"/>
    <property type="match status" value="1"/>
</dbReference>
<dbReference type="EMBL" id="BNCF01000008">
    <property type="protein sequence ID" value="GHE35111.1"/>
    <property type="molecule type" value="Genomic_DNA"/>
</dbReference>
<dbReference type="InterPro" id="IPR000589">
    <property type="entry name" value="Ribosomal_uS15"/>
</dbReference>
<dbReference type="InterPro" id="IPR009068">
    <property type="entry name" value="uS15_NS1_RNA-bd_sf"/>
</dbReference>
<reference evidence="7" key="1">
    <citation type="journal article" date="2014" name="Int. J. Syst. Evol. Microbiol.">
        <title>Complete genome sequence of Corynebacterium casei LMG S-19264T (=DSM 44701T), isolated from a smear-ripened cheese.</title>
        <authorList>
            <consortium name="US DOE Joint Genome Institute (JGI-PGF)"/>
            <person name="Walter F."/>
            <person name="Albersmeier A."/>
            <person name="Kalinowski J."/>
            <person name="Ruckert C."/>
        </authorList>
    </citation>
    <scope>NUCLEOTIDE SEQUENCE</scope>
    <source>
        <strain evidence="7">KCTC 32020</strain>
    </source>
</reference>
<dbReference type="GO" id="GO:0003735">
    <property type="term" value="F:structural constituent of ribosome"/>
    <property type="evidence" value="ECO:0007669"/>
    <property type="project" value="InterPro"/>
</dbReference>
<evidence type="ECO:0000256" key="5">
    <source>
        <dbReference type="RuleBase" id="RU003919"/>
    </source>
</evidence>
<dbReference type="SMART" id="SM01387">
    <property type="entry name" value="Ribosomal_S15"/>
    <property type="match status" value="1"/>
</dbReference>
<dbReference type="NCBIfam" id="TIGR00952">
    <property type="entry name" value="S15_bact"/>
    <property type="match status" value="1"/>
</dbReference>
<dbReference type="SUPFAM" id="SSF47060">
    <property type="entry name" value="S15/NS1 RNA-binding domain"/>
    <property type="match status" value="1"/>
</dbReference>
<keyword evidence="2 4" id="KW-0687">Ribonucleoprotein</keyword>
<evidence type="ECO:0000256" key="3">
    <source>
        <dbReference type="ARBA" id="ARBA00064542"/>
    </source>
</evidence>
<gene>
    <name evidence="4 7" type="primary">rpsO</name>
    <name evidence="7" type="ORF">GCM10007167_16650</name>
</gene>
<dbReference type="PANTHER" id="PTHR23321:SF26">
    <property type="entry name" value="SMALL RIBOSOMAL SUBUNIT PROTEIN US15M"/>
    <property type="match status" value="1"/>
</dbReference>
<proteinExistence type="inferred from homology"/>
<dbReference type="InterPro" id="IPR005290">
    <property type="entry name" value="Ribosomal_uS15_bac-type"/>
</dbReference>